<dbReference type="EMBL" id="BTGB01000009">
    <property type="protein sequence ID" value="GMM48237.1"/>
    <property type="molecule type" value="Genomic_DNA"/>
</dbReference>
<dbReference type="InterPro" id="IPR006349">
    <property type="entry name" value="PGP_euk"/>
</dbReference>
<dbReference type="Proteomes" id="UP001378960">
    <property type="component" value="Unassembled WGS sequence"/>
</dbReference>
<feature type="active site" description="Proton donor" evidence="3">
    <location>
        <position position="26"/>
    </location>
</feature>
<dbReference type="AlphaFoldDB" id="A0AAV5RAW6"/>
<dbReference type="GO" id="GO:0004035">
    <property type="term" value="F:alkaline phosphatase activity"/>
    <property type="evidence" value="ECO:0007669"/>
    <property type="project" value="TreeGrafter"/>
</dbReference>
<dbReference type="GO" id="GO:0008967">
    <property type="term" value="F:phosphoglycolate phosphatase activity"/>
    <property type="evidence" value="ECO:0007669"/>
    <property type="project" value="TreeGrafter"/>
</dbReference>
<dbReference type="PANTHER" id="PTHR19288">
    <property type="entry name" value="4-NITROPHENYLPHOSPHATASE-RELATED"/>
    <property type="match status" value="1"/>
</dbReference>
<reference evidence="6 7" key="1">
    <citation type="journal article" date="2023" name="Elife">
        <title>Identification of key yeast species and microbe-microbe interactions impacting larval growth of Drosophila in the wild.</title>
        <authorList>
            <person name="Mure A."/>
            <person name="Sugiura Y."/>
            <person name="Maeda R."/>
            <person name="Honda K."/>
            <person name="Sakurai N."/>
            <person name="Takahashi Y."/>
            <person name="Watada M."/>
            <person name="Katoh T."/>
            <person name="Gotoh A."/>
            <person name="Gotoh Y."/>
            <person name="Taniguchi I."/>
            <person name="Nakamura K."/>
            <person name="Hayashi T."/>
            <person name="Katayama T."/>
            <person name="Uemura T."/>
            <person name="Hattori Y."/>
        </authorList>
    </citation>
    <scope>NUCLEOTIDE SEQUENCE [LARGE SCALE GENOMIC DNA]</scope>
    <source>
        <strain evidence="6 7">PK-24</strain>
    </source>
</reference>
<dbReference type="GO" id="GO:0046872">
    <property type="term" value="F:metal ion binding"/>
    <property type="evidence" value="ECO:0007669"/>
    <property type="project" value="UniProtKB-KW"/>
</dbReference>
<dbReference type="Pfam" id="PF13344">
    <property type="entry name" value="Hydrolase_6"/>
    <property type="match status" value="1"/>
</dbReference>
<dbReference type="GO" id="GO:0005737">
    <property type="term" value="C:cytoplasm"/>
    <property type="evidence" value="ECO:0007669"/>
    <property type="project" value="TreeGrafter"/>
</dbReference>
<feature type="binding site" evidence="5">
    <location>
        <position position="252"/>
    </location>
    <ligand>
        <name>Mg(2+)</name>
        <dbReference type="ChEBI" id="CHEBI:18420"/>
    </ligand>
</feature>
<accession>A0AAV5RAW6</accession>
<dbReference type="PANTHER" id="PTHR19288:SF46">
    <property type="entry name" value="HALOACID DEHALOGENASE-LIKE HYDROLASE DOMAIN-CONTAINING PROTEIN 2"/>
    <property type="match status" value="1"/>
</dbReference>
<comment type="cofactor">
    <cofactor evidence="5">
        <name>Mg(2+)</name>
        <dbReference type="ChEBI" id="CHEBI:18420"/>
    </cofactor>
    <text evidence="5">Divalent metal ions. Mg(2+) is the most effective.</text>
</comment>
<dbReference type="Gene3D" id="3.40.50.1000">
    <property type="entry name" value="HAD superfamily/HAD-like"/>
    <property type="match status" value="2"/>
</dbReference>
<dbReference type="Pfam" id="PF13242">
    <property type="entry name" value="Hydrolase_like"/>
    <property type="match status" value="1"/>
</dbReference>
<keyword evidence="5" id="KW-0460">Magnesium</keyword>
<dbReference type="InterPro" id="IPR006357">
    <property type="entry name" value="HAD-SF_hydro_IIA"/>
</dbReference>
<evidence type="ECO:0000313" key="6">
    <source>
        <dbReference type="EMBL" id="GMM48237.1"/>
    </source>
</evidence>
<feature type="binding site" evidence="5">
    <location>
        <position position="24"/>
    </location>
    <ligand>
        <name>Mg(2+)</name>
        <dbReference type="ChEBI" id="CHEBI:18420"/>
    </ligand>
</feature>
<comment type="caution">
    <text evidence="6">The sequence shown here is derived from an EMBL/GenBank/DDBJ whole genome shotgun (WGS) entry which is preliminary data.</text>
</comment>
<name>A0AAV5RAW6_PICKL</name>
<sequence>MTVKLTTKEQINSLLDKYDTFLFDCDGVVWIGNELLPSVKETMELLQQHDKKLIFVSNNSTKSRNDYIHKLNNFGIFNINVDQIVNSAYSTATYIEKVLKLSKTDGKKIWVLGQSGITDELNNKGYQTMTFDDLTKKFPHDELTMDNIDNLIFKDEINCVVVGLDFNTNYLKVGITMQYLLDNNIPFIATNIDSTFPFKNTKLPGAGSIVEIVKFASNREPNAICGKPNNGMMDSILISNNLQKDKTLMIGDRINTDMKFGFNNQIDTLLVLTGIETEERALNEKIITYYTNKLGDIYDLSK</sequence>
<keyword evidence="7" id="KW-1185">Reference proteome</keyword>
<keyword evidence="1 2" id="KW-0378">Hydrolase</keyword>
<dbReference type="PIRSF" id="PIRSF000915">
    <property type="entry name" value="PGP-type_phosphatase"/>
    <property type="match status" value="1"/>
</dbReference>
<evidence type="ECO:0000256" key="4">
    <source>
        <dbReference type="PIRSR" id="PIRSR000915-2"/>
    </source>
</evidence>
<dbReference type="InterPro" id="IPR036412">
    <property type="entry name" value="HAD-like_sf"/>
</dbReference>
<comment type="catalytic activity">
    <reaction evidence="2">
        <text>4-nitrophenyl phosphate + H2O = 4-nitrophenol + phosphate + H(+)</text>
        <dbReference type="Rhea" id="RHEA:21664"/>
        <dbReference type="ChEBI" id="CHEBI:15377"/>
        <dbReference type="ChEBI" id="CHEBI:15378"/>
        <dbReference type="ChEBI" id="CHEBI:43474"/>
        <dbReference type="ChEBI" id="CHEBI:57917"/>
        <dbReference type="ChEBI" id="CHEBI:61146"/>
        <dbReference type="EC" id="3.1.3.41"/>
    </reaction>
</comment>
<dbReference type="NCBIfam" id="TIGR01460">
    <property type="entry name" value="HAD-SF-IIA"/>
    <property type="match status" value="1"/>
</dbReference>
<evidence type="ECO:0000256" key="1">
    <source>
        <dbReference type="ARBA" id="ARBA00022801"/>
    </source>
</evidence>
<feature type="binding site" evidence="4">
    <location>
        <position position="227"/>
    </location>
    <ligand>
        <name>substrate</name>
    </ligand>
</feature>
<feature type="active site" description="Nucleophile" evidence="3">
    <location>
        <position position="24"/>
    </location>
</feature>
<feature type="binding site" evidence="5">
    <location>
        <position position="26"/>
    </location>
    <ligand>
        <name>Mg(2+)</name>
        <dbReference type="ChEBI" id="CHEBI:18420"/>
    </ligand>
</feature>
<evidence type="ECO:0000256" key="2">
    <source>
        <dbReference type="PIRNR" id="PIRNR000915"/>
    </source>
</evidence>
<evidence type="ECO:0000256" key="5">
    <source>
        <dbReference type="PIRSR" id="PIRSR000915-3"/>
    </source>
</evidence>
<keyword evidence="5" id="KW-0479">Metal-binding</keyword>
<evidence type="ECO:0000313" key="7">
    <source>
        <dbReference type="Proteomes" id="UP001378960"/>
    </source>
</evidence>
<proteinExistence type="predicted"/>
<feature type="binding site" evidence="4">
    <location>
        <begin position="57"/>
        <end position="59"/>
    </location>
    <ligand>
        <name>substrate</name>
    </ligand>
</feature>
<gene>
    <name evidence="6" type="ORF">DAPK24_048350</name>
</gene>
<dbReference type="InterPro" id="IPR023214">
    <property type="entry name" value="HAD_sf"/>
</dbReference>
<dbReference type="EC" id="3.1.3.41" evidence="2"/>
<evidence type="ECO:0000256" key="3">
    <source>
        <dbReference type="PIRSR" id="PIRSR000915-1"/>
    </source>
</evidence>
<organism evidence="6 7">
    <name type="scientific">Pichia kluyveri</name>
    <name type="common">Yeast</name>
    <dbReference type="NCBI Taxonomy" id="36015"/>
    <lineage>
        <taxon>Eukaryota</taxon>
        <taxon>Fungi</taxon>
        <taxon>Dikarya</taxon>
        <taxon>Ascomycota</taxon>
        <taxon>Saccharomycotina</taxon>
        <taxon>Pichiomycetes</taxon>
        <taxon>Pichiales</taxon>
        <taxon>Pichiaceae</taxon>
        <taxon>Pichia</taxon>
    </lineage>
</organism>
<dbReference type="NCBIfam" id="TIGR01452">
    <property type="entry name" value="PGP_euk"/>
    <property type="match status" value="1"/>
</dbReference>
<protein>
    <recommendedName>
        <fullName evidence="2">4-nitrophenylphosphatase</fullName>
        <shortName evidence="2">PNPPase</shortName>
        <ecNumber evidence="2">3.1.3.41</ecNumber>
    </recommendedName>
</protein>
<dbReference type="SUPFAM" id="SSF56784">
    <property type="entry name" value="HAD-like"/>
    <property type="match status" value="1"/>
</dbReference>